<sequence>MVDAVIFGRKKKKENRKKTGQKWTNIASSVGDDFFVNFFNSMPLFILTSLASEVLSWKSNLRPLSNLSLSQRFLEISTNNAHDSHDYDLYGTNHLLLQSGTAQEIDNNLPCFLFFYL</sequence>
<dbReference type="Proteomes" id="UP000615446">
    <property type="component" value="Unassembled WGS sequence"/>
</dbReference>
<proteinExistence type="predicted"/>
<gene>
    <name evidence="1" type="ORF">RCL2_001585400</name>
</gene>
<accession>A0A8H3LLZ3</accession>
<reference evidence="1" key="1">
    <citation type="submission" date="2019-10" db="EMBL/GenBank/DDBJ databases">
        <title>Conservation and host-specific expression of non-tandemly repeated heterogenous ribosome RNA gene in arbuscular mycorrhizal fungi.</title>
        <authorList>
            <person name="Maeda T."/>
            <person name="Kobayashi Y."/>
            <person name="Nakagawa T."/>
            <person name="Ezawa T."/>
            <person name="Yamaguchi K."/>
            <person name="Bino T."/>
            <person name="Nishimoto Y."/>
            <person name="Shigenobu S."/>
            <person name="Kawaguchi M."/>
        </authorList>
    </citation>
    <scope>NUCLEOTIDE SEQUENCE</scope>
    <source>
        <strain evidence="1">HR1</strain>
    </source>
</reference>
<evidence type="ECO:0000313" key="2">
    <source>
        <dbReference type="Proteomes" id="UP000615446"/>
    </source>
</evidence>
<name>A0A8H3LLZ3_9GLOM</name>
<protein>
    <submittedName>
        <fullName evidence="1">Uncharacterized protein</fullName>
    </submittedName>
</protein>
<dbReference type="AlphaFoldDB" id="A0A8H3LLZ3"/>
<organism evidence="1 2">
    <name type="scientific">Rhizophagus clarus</name>
    <dbReference type="NCBI Taxonomy" id="94130"/>
    <lineage>
        <taxon>Eukaryota</taxon>
        <taxon>Fungi</taxon>
        <taxon>Fungi incertae sedis</taxon>
        <taxon>Mucoromycota</taxon>
        <taxon>Glomeromycotina</taxon>
        <taxon>Glomeromycetes</taxon>
        <taxon>Glomerales</taxon>
        <taxon>Glomeraceae</taxon>
        <taxon>Rhizophagus</taxon>
    </lineage>
</organism>
<comment type="caution">
    <text evidence="1">The sequence shown here is derived from an EMBL/GenBank/DDBJ whole genome shotgun (WGS) entry which is preliminary data.</text>
</comment>
<dbReference type="EMBL" id="BLAL01000182">
    <property type="protein sequence ID" value="GES88931.1"/>
    <property type="molecule type" value="Genomic_DNA"/>
</dbReference>
<evidence type="ECO:0000313" key="1">
    <source>
        <dbReference type="EMBL" id="GES88931.1"/>
    </source>
</evidence>